<organism evidence="1 2">
    <name type="scientific">Hypothenemus hampei</name>
    <name type="common">Coffee berry borer</name>
    <dbReference type="NCBI Taxonomy" id="57062"/>
    <lineage>
        <taxon>Eukaryota</taxon>
        <taxon>Metazoa</taxon>
        <taxon>Ecdysozoa</taxon>
        <taxon>Arthropoda</taxon>
        <taxon>Hexapoda</taxon>
        <taxon>Insecta</taxon>
        <taxon>Pterygota</taxon>
        <taxon>Neoptera</taxon>
        <taxon>Endopterygota</taxon>
        <taxon>Coleoptera</taxon>
        <taxon>Polyphaga</taxon>
        <taxon>Cucujiformia</taxon>
        <taxon>Curculionidae</taxon>
        <taxon>Scolytinae</taxon>
        <taxon>Hypothenemus</taxon>
    </lineage>
</organism>
<sequence>MDSGGFATKQLNLHYSQRFTPFFDKATIQKSIHHQNATNLSEANAARRAGVPLFWTGRLRPPSTCYIQSCNTPSPMAASQCFETTLTDCEGRDTTTTNTLYRTKRLLPRISNSIKISIYFRSLS</sequence>
<accession>A0ABD1FD90</accession>
<keyword evidence="2" id="KW-1185">Reference proteome</keyword>
<dbReference type="Proteomes" id="UP001566132">
    <property type="component" value="Unassembled WGS sequence"/>
</dbReference>
<evidence type="ECO:0000313" key="1">
    <source>
        <dbReference type="EMBL" id="KAL1517243.1"/>
    </source>
</evidence>
<dbReference type="AlphaFoldDB" id="A0ABD1FD90"/>
<evidence type="ECO:0000313" key="2">
    <source>
        <dbReference type="Proteomes" id="UP001566132"/>
    </source>
</evidence>
<protein>
    <submittedName>
        <fullName evidence="1">Uncharacterized protein</fullName>
    </submittedName>
</protein>
<proteinExistence type="predicted"/>
<gene>
    <name evidence="1" type="ORF">ABEB36_001032</name>
</gene>
<comment type="caution">
    <text evidence="1">The sequence shown here is derived from an EMBL/GenBank/DDBJ whole genome shotgun (WGS) entry which is preliminary data.</text>
</comment>
<dbReference type="EMBL" id="JBDJPC010000001">
    <property type="protein sequence ID" value="KAL1517243.1"/>
    <property type="molecule type" value="Genomic_DNA"/>
</dbReference>
<name>A0ABD1FD90_HYPHA</name>
<reference evidence="1 2" key="1">
    <citation type="submission" date="2024-05" db="EMBL/GenBank/DDBJ databases">
        <title>Genetic variation in Jamaican populations of the coffee berry borer (Hypothenemus hampei).</title>
        <authorList>
            <person name="Errbii M."/>
            <person name="Myrie A."/>
        </authorList>
    </citation>
    <scope>NUCLEOTIDE SEQUENCE [LARGE SCALE GENOMIC DNA]</scope>
    <source>
        <strain evidence="1">JA-Hopewell-2020-01-JO</strain>
        <tissue evidence="1">Whole body</tissue>
    </source>
</reference>